<keyword evidence="4" id="KW-0560">Oxidoreductase</keyword>
<dbReference type="eggNOG" id="ENOG502SB5M">
    <property type="taxonomic scope" value="Eukaryota"/>
</dbReference>
<dbReference type="GO" id="GO:0031418">
    <property type="term" value="F:L-ascorbic acid binding"/>
    <property type="evidence" value="ECO:0007669"/>
    <property type="project" value="InterPro"/>
</dbReference>
<evidence type="ECO:0000259" key="7">
    <source>
        <dbReference type="SMART" id="SM00702"/>
    </source>
</evidence>
<dbReference type="Gene3D" id="2.60.120.620">
    <property type="entry name" value="q2cbj1_9rhob like domain"/>
    <property type="match status" value="1"/>
</dbReference>
<feature type="region of interest" description="Disordered" evidence="6">
    <location>
        <begin position="1"/>
        <end position="21"/>
    </location>
</feature>
<accession>A0A0L0FGN0</accession>
<feature type="compositionally biased region" description="Low complexity" evidence="6">
    <location>
        <begin position="179"/>
        <end position="191"/>
    </location>
</feature>
<dbReference type="InterPro" id="IPR006620">
    <property type="entry name" value="Pro_4_hyd_alph"/>
</dbReference>
<keyword evidence="5" id="KW-0408">Iron</keyword>
<gene>
    <name evidence="8" type="ORF">SARC_11545</name>
</gene>
<dbReference type="GO" id="GO:0004656">
    <property type="term" value="F:procollagen-proline 4-dioxygenase activity"/>
    <property type="evidence" value="ECO:0007669"/>
    <property type="project" value="TreeGrafter"/>
</dbReference>
<organism evidence="8 9">
    <name type="scientific">Sphaeroforma arctica JP610</name>
    <dbReference type="NCBI Taxonomy" id="667725"/>
    <lineage>
        <taxon>Eukaryota</taxon>
        <taxon>Ichthyosporea</taxon>
        <taxon>Ichthyophonida</taxon>
        <taxon>Sphaeroforma</taxon>
    </lineage>
</organism>
<protein>
    <recommendedName>
        <fullName evidence="7">Prolyl 4-hydroxylase alpha subunit domain-containing protein</fullName>
    </recommendedName>
</protein>
<dbReference type="PANTHER" id="PTHR10869:SF246">
    <property type="entry name" value="TRANSMEMBRANE PROLYL 4-HYDROXYLASE"/>
    <property type="match status" value="1"/>
</dbReference>
<dbReference type="PANTHER" id="PTHR10869">
    <property type="entry name" value="PROLYL 4-HYDROXYLASE ALPHA SUBUNIT"/>
    <property type="match status" value="1"/>
</dbReference>
<keyword evidence="9" id="KW-1185">Reference proteome</keyword>
<proteinExistence type="predicted"/>
<keyword evidence="2" id="KW-0479">Metal-binding</keyword>
<evidence type="ECO:0000256" key="3">
    <source>
        <dbReference type="ARBA" id="ARBA00022964"/>
    </source>
</evidence>
<evidence type="ECO:0000256" key="4">
    <source>
        <dbReference type="ARBA" id="ARBA00023002"/>
    </source>
</evidence>
<dbReference type="GO" id="GO:0005783">
    <property type="term" value="C:endoplasmic reticulum"/>
    <property type="evidence" value="ECO:0007669"/>
    <property type="project" value="TreeGrafter"/>
</dbReference>
<dbReference type="SMART" id="SM00702">
    <property type="entry name" value="P4Hc"/>
    <property type="match status" value="1"/>
</dbReference>
<evidence type="ECO:0000313" key="9">
    <source>
        <dbReference type="Proteomes" id="UP000054560"/>
    </source>
</evidence>
<dbReference type="STRING" id="667725.A0A0L0FGN0"/>
<reference evidence="8 9" key="1">
    <citation type="submission" date="2011-02" db="EMBL/GenBank/DDBJ databases">
        <title>The Genome Sequence of Sphaeroforma arctica JP610.</title>
        <authorList>
            <consortium name="The Broad Institute Genome Sequencing Platform"/>
            <person name="Russ C."/>
            <person name="Cuomo C."/>
            <person name="Young S.K."/>
            <person name="Zeng Q."/>
            <person name="Gargeya S."/>
            <person name="Alvarado L."/>
            <person name="Berlin A."/>
            <person name="Chapman S.B."/>
            <person name="Chen Z."/>
            <person name="Freedman E."/>
            <person name="Gellesch M."/>
            <person name="Goldberg J."/>
            <person name="Griggs A."/>
            <person name="Gujja S."/>
            <person name="Heilman E."/>
            <person name="Heiman D."/>
            <person name="Howarth C."/>
            <person name="Mehta T."/>
            <person name="Neiman D."/>
            <person name="Pearson M."/>
            <person name="Roberts A."/>
            <person name="Saif S."/>
            <person name="Shea T."/>
            <person name="Shenoy N."/>
            <person name="Sisk P."/>
            <person name="Stolte C."/>
            <person name="Sykes S."/>
            <person name="White J."/>
            <person name="Yandava C."/>
            <person name="Burger G."/>
            <person name="Gray M.W."/>
            <person name="Holland P.W.H."/>
            <person name="King N."/>
            <person name="Lang F.B.F."/>
            <person name="Roger A.J."/>
            <person name="Ruiz-Trillo I."/>
            <person name="Haas B."/>
            <person name="Nusbaum C."/>
            <person name="Birren B."/>
        </authorList>
    </citation>
    <scope>NUCLEOTIDE SEQUENCE [LARGE SCALE GENOMIC DNA]</scope>
    <source>
        <strain evidence="8 9">JP610</strain>
    </source>
</reference>
<dbReference type="GeneID" id="25912049"/>
<evidence type="ECO:0000256" key="6">
    <source>
        <dbReference type="SAM" id="MobiDB-lite"/>
    </source>
</evidence>
<sequence>MMRNWAPTSHTLTLQSETEPNQNDELVHLTLNLSLRDPPTSIEAHVTCTQVPADTNKSHEGVRIEAHTAQANESKALDSQFSTSSVFSEDTSTCEGAGACDEINEDIGVVDYTGVKSDLMHTVQVEGCTDTHTLSLRRLLPVKPGDCVYGVEGCANVSGADQNQSYVEQSETEPCASLTTPATNHTNAHTHSSSTAFTIHIDDILPRVSVTHNVIDAEYLNALVEYMEDLPVDRNSVNMSADRMWLESPQLAAQIRDALPQELGITHVMPTLRFIKYNAGGYIASHTDGIRVDGNTGQVSNTSFLLYLTTCEEGGATSFLRSLSERDEILVSVQPRERSILVFPHTIPHLGECVGDELKIMLRGDAVCKHTDTQP</sequence>
<dbReference type="EMBL" id="KQ243341">
    <property type="protein sequence ID" value="KNC75939.1"/>
    <property type="molecule type" value="Genomic_DNA"/>
</dbReference>
<keyword evidence="3" id="KW-0223">Dioxygenase</keyword>
<dbReference type="AlphaFoldDB" id="A0A0L0FGN0"/>
<feature type="domain" description="Prolyl 4-hydroxylase alpha subunit" evidence="7">
    <location>
        <begin position="196"/>
        <end position="367"/>
    </location>
</feature>
<dbReference type="OrthoDB" id="539213at2759"/>
<dbReference type="InterPro" id="IPR045054">
    <property type="entry name" value="P4HA-like"/>
</dbReference>
<evidence type="ECO:0000256" key="1">
    <source>
        <dbReference type="ARBA" id="ARBA00001961"/>
    </source>
</evidence>
<evidence type="ECO:0000256" key="5">
    <source>
        <dbReference type="ARBA" id="ARBA00023004"/>
    </source>
</evidence>
<feature type="region of interest" description="Disordered" evidence="6">
    <location>
        <begin position="165"/>
        <end position="191"/>
    </location>
</feature>
<comment type="cofactor">
    <cofactor evidence="1">
        <name>L-ascorbate</name>
        <dbReference type="ChEBI" id="CHEBI:38290"/>
    </cofactor>
</comment>
<evidence type="ECO:0000256" key="2">
    <source>
        <dbReference type="ARBA" id="ARBA00022723"/>
    </source>
</evidence>
<dbReference type="GO" id="GO:0005506">
    <property type="term" value="F:iron ion binding"/>
    <property type="evidence" value="ECO:0007669"/>
    <property type="project" value="InterPro"/>
</dbReference>
<name>A0A0L0FGN0_9EUKA</name>
<dbReference type="Proteomes" id="UP000054560">
    <property type="component" value="Unassembled WGS sequence"/>
</dbReference>
<dbReference type="RefSeq" id="XP_014149841.1">
    <property type="nucleotide sequence ID" value="XM_014294366.1"/>
</dbReference>
<evidence type="ECO:0000313" key="8">
    <source>
        <dbReference type="EMBL" id="KNC75939.1"/>
    </source>
</evidence>